<dbReference type="EMBL" id="JAVDXW010000001">
    <property type="protein sequence ID" value="MDR7302094.1"/>
    <property type="molecule type" value="Genomic_DNA"/>
</dbReference>
<organism evidence="1 2">
    <name type="scientific">Haloactinomyces albus</name>
    <dbReference type="NCBI Taxonomy" id="1352928"/>
    <lineage>
        <taxon>Bacteria</taxon>
        <taxon>Bacillati</taxon>
        <taxon>Actinomycetota</taxon>
        <taxon>Actinomycetes</taxon>
        <taxon>Actinopolysporales</taxon>
        <taxon>Actinopolysporaceae</taxon>
        <taxon>Haloactinomyces</taxon>
    </lineage>
</organism>
<accession>A0AAE4CLQ8</accession>
<evidence type="ECO:0000313" key="1">
    <source>
        <dbReference type="EMBL" id="MDR7302094.1"/>
    </source>
</evidence>
<proteinExistence type="predicted"/>
<reference evidence="1" key="1">
    <citation type="submission" date="2023-07" db="EMBL/GenBank/DDBJ databases">
        <title>Sequencing the genomes of 1000 actinobacteria strains.</title>
        <authorList>
            <person name="Klenk H.-P."/>
        </authorList>
    </citation>
    <scope>NUCLEOTIDE SEQUENCE</scope>
    <source>
        <strain evidence="1">DSM 45977</strain>
    </source>
</reference>
<evidence type="ECO:0000313" key="2">
    <source>
        <dbReference type="Proteomes" id="UP001180845"/>
    </source>
</evidence>
<comment type="caution">
    <text evidence="1">The sequence shown here is derived from an EMBL/GenBank/DDBJ whole genome shotgun (WGS) entry which is preliminary data.</text>
</comment>
<keyword evidence="2" id="KW-1185">Reference proteome</keyword>
<dbReference type="AlphaFoldDB" id="A0AAE4CLQ8"/>
<dbReference type="RefSeq" id="WP_310273319.1">
    <property type="nucleotide sequence ID" value="NZ_JAVDXW010000001.1"/>
</dbReference>
<sequence length="52" mass="5871">MSYLVDANLLVHAINQRASAYRLAHEWLAEQLPGPVRTVGIPWQNVLAFLRA</sequence>
<protein>
    <recommendedName>
        <fullName evidence="3">PIN domain-containing protein</fullName>
    </recommendedName>
</protein>
<evidence type="ECO:0008006" key="3">
    <source>
        <dbReference type="Google" id="ProtNLM"/>
    </source>
</evidence>
<name>A0AAE4CLQ8_9ACTN</name>
<dbReference type="Proteomes" id="UP001180845">
    <property type="component" value="Unassembled WGS sequence"/>
</dbReference>
<gene>
    <name evidence="1" type="ORF">JOF55_002275</name>
</gene>